<feature type="compositionally biased region" description="Polar residues" evidence="1">
    <location>
        <begin position="39"/>
        <end position="48"/>
    </location>
</feature>
<evidence type="ECO:0000256" key="1">
    <source>
        <dbReference type="SAM" id="MobiDB-lite"/>
    </source>
</evidence>
<dbReference type="AlphaFoldDB" id="A0A5B7JB74"/>
<protein>
    <submittedName>
        <fullName evidence="2">Uncharacterized protein</fullName>
    </submittedName>
</protein>
<feature type="region of interest" description="Disordered" evidence="1">
    <location>
        <begin position="1"/>
        <end position="48"/>
    </location>
</feature>
<proteinExistence type="predicted"/>
<dbReference type="Proteomes" id="UP000324222">
    <property type="component" value="Unassembled WGS sequence"/>
</dbReference>
<feature type="compositionally biased region" description="Basic residues" evidence="1">
    <location>
        <begin position="1"/>
        <end position="13"/>
    </location>
</feature>
<reference evidence="2 3" key="1">
    <citation type="submission" date="2019-05" db="EMBL/GenBank/DDBJ databases">
        <title>Another draft genome of Portunus trituberculatus and its Hox gene families provides insights of decapod evolution.</title>
        <authorList>
            <person name="Jeong J.-H."/>
            <person name="Song I."/>
            <person name="Kim S."/>
            <person name="Choi T."/>
            <person name="Kim D."/>
            <person name="Ryu S."/>
            <person name="Kim W."/>
        </authorList>
    </citation>
    <scope>NUCLEOTIDE SEQUENCE [LARGE SCALE GENOMIC DNA]</scope>
    <source>
        <tissue evidence="2">Muscle</tissue>
    </source>
</reference>
<feature type="region of interest" description="Disordered" evidence="1">
    <location>
        <begin position="61"/>
        <end position="102"/>
    </location>
</feature>
<evidence type="ECO:0000313" key="2">
    <source>
        <dbReference type="EMBL" id="MPC92089.1"/>
    </source>
</evidence>
<organism evidence="2 3">
    <name type="scientific">Portunus trituberculatus</name>
    <name type="common">Swimming crab</name>
    <name type="synonym">Neptunus trituberculatus</name>
    <dbReference type="NCBI Taxonomy" id="210409"/>
    <lineage>
        <taxon>Eukaryota</taxon>
        <taxon>Metazoa</taxon>
        <taxon>Ecdysozoa</taxon>
        <taxon>Arthropoda</taxon>
        <taxon>Crustacea</taxon>
        <taxon>Multicrustacea</taxon>
        <taxon>Malacostraca</taxon>
        <taxon>Eumalacostraca</taxon>
        <taxon>Eucarida</taxon>
        <taxon>Decapoda</taxon>
        <taxon>Pleocyemata</taxon>
        <taxon>Brachyura</taxon>
        <taxon>Eubrachyura</taxon>
        <taxon>Portunoidea</taxon>
        <taxon>Portunidae</taxon>
        <taxon>Portuninae</taxon>
        <taxon>Portunus</taxon>
    </lineage>
</organism>
<gene>
    <name evidence="2" type="ORF">E2C01_087160</name>
</gene>
<sequence>MSRHFAAARRVLRRPRDNSAPSSNATVFDLVIPKGPGSSGNTQRSSTASWNANTGVVTSHAGHCVTESSPGPRSMALPKPTTRHCRHAPPSHARVLIGSLNT</sequence>
<keyword evidence="3" id="KW-1185">Reference proteome</keyword>
<accession>A0A5B7JB74</accession>
<dbReference type="EMBL" id="VSRR010090074">
    <property type="protein sequence ID" value="MPC92089.1"/>
    <property type="molecule type" value="Genomic_DNA"/>
</dbReference>
<name>A0A5B7JB74_PORTR</name>
<comment type="caution">
    <text evidence="2">The sequence shown here is derived from an EMBL/GenBank/DDBJ whole genome shotgun (WGS) entry which is preliminary data.</text>
</comment>
<evidence type="ECO:0000313" key="3">
    <source>
        <dbReference type="Proteomes" id="UP000324222"/>
    </source>
</evidence>